<dbReference type="SMART" id="SM00479">
    <property type="entry name" value="EXOIII"/>
    <property type="match status" value="1"/>
</dbReference>
<evidence type="ECO:0000256" key="1">
    <source>
        <dbReference type="ARBA" id="ARBA00022722"/>
    </source>
</evidence>
<dbReference type="EMBL" id="BTSX01000001">
    <property type="protein sequence ID" value="GMS80091.1"/>
    <property type="molecule type" value="Genomic_DNA"/>
</dbReference>
<proteinExistence type="predicted"/>
<dbReference type="SUPFAM" id="SSF53098">
    <property type="entry name" value="Ribonuclease H-like"/>
    <property type="match status" value="1"/>
</dbReference>
<dbReference type="GO" id="GO:0005634">
    <property type="term" value="C:nucleus"/>
    <property type="evidence" value="ECO:0007669"/>
    <property type="project" value="TreeGrafter"/>
</dbReference>
<feature type="compositionally biased region" description="Polar residues" evidence="4">
    <location>
        <begin position="36"/>
        <end position="45"/>
    </location>
</feature>
<dbReference type="GO" id="GO:0004527">
    <property type="term" value="F:exonuclease activity"/>
    <property type="evidence" value="ECO:0007669"/>
    <property type="project" value="UniProtKB-KW"/>
</dbReference>
<dbReference type="AlphaFoldDB" id="A0AAV5SKA7"/>
<evidence type="ECO:0000256" key="3">
    <source>
        <dbReference type="ARBA" id="ARBA00022839"/>
    </source>
</evidence>
<gene>
    <name evidence="6" type="ORF">PENTCL1PPCAC_2266</name>
</gene>
<keyword evidence="7" id="KW-1185">Reference proteome</keyword>
<evidence type="ECO:0000256" key="4">
    <source>
        <dbReference type="SAM" id="MobiDB-lite"/>
    </source>
</evidence>
<reference evidence="6" key="1">
    <citation type="submission" date="2023-10" db="EMBL/GenBank/DDBJ databases">
        <title>Genome assembly of Pristionchus species.</title>
        <authorList>
            <person name="Yoshida K."/>
            <person name="Sommer R.J."/>
        </authorList>
    </citation>
    <scope>NUCLEOTIDE SEQUENCE</scope>
    <source>
        <strain evidence="6">RS0144</strain>
    </source>
</reference>
<evidence type="ECO:0000313" key="7">
    <source>
        <dbReference type="Proteomes" id="UP001432027"/>
    </source>
</evidence>
<name>A0AAV5SKA7_9BILA</name>
<dbReference type="Proteomes" id="UP001432027">
    <property type="component" value="Unassembled WGS sequence"/>
</dbReference>
<dbReference type="Pfam" id="PF00929">
    <property type="entry name" value="RNase_T"/>
    <property type="match status" value="1"/>
</dbReference>
<keyword evidence="3" id="KW-0269">Exonuclease</keyword>
<dbReference type="InterPro" id="IPR013520">
    <property type="entry name" value="Ribonucl_H"/>
</dbReference>
<evidence type="ECO:0000256" key="2">
    <source>
        <dbReference type="ARBA" id="ARBA00022801"/>
    </source>
</evidence>
<protein>
    <recommendedName>
        <fullName evidence="5">Exonuclease domain-containing protein</fullName>
    </recommendedName>
</protein>
<comment type="caution">
    <text evidence="6">The sequence shown here is derived from an EMBL/GenBank/DDBJ whole genome shotgun (WGS) entry which is preliminary data.</text>
</comment>
<feature type="non-terminal residue" evidence="6">
    <location>
        <position position="1"/>
    </location>
</feature>
<dbReference type="PANTHER" id="PTHR12801:SF82">
    <property type="entry name" value="RNA EXONUCLEASE 5"/>
    <property type="match status" value="1"/>
</dbReference>
<evidence type="ECO:0000313" key="6">
    <source>
        <dbReference type="EMBL" id="GMS80091.1"/>
    </source>
</evidence>
<dbReference type="GO" id="GO:0003676">
    <property type="term" value="F:nucleic acid binding"/>
    <property type="evidence" value="ECO:0007669"/>
    <property type="project" value="InterPro"/>
</dbReference>
<evidence type="ECO:0000259" key="5">
    <source>
        <dbReference type="SMART" id="SM00479"/>
    </source>
</evidence>
<dbReference type="PANTHER" id="PTHR12801">
    <property type="entry name" value="RNA EXONUCLEASE REXO1 / RECO3 FAMILY MEMBER-RELATED"/>
    <property type="match status" value="1"/>
</dbReference>
<feature type="domain" description="Exonuclease" evidence="5">
    <location>
        <begin position="239"/>
        <end position="398"/>
    </location>
</feature>
<dbReference type="InterPro" id="IPR047021">
    <property type="entry name" value="REXO1/3/4-like"/>
</dbReference>
<feature type="region of interest" description="Disordered" evidence="4">
    <location>
        <begin position="34"/>
        <end position="58"/>
    </location>
</feature>
<keyword evidence="1" id="KW-0540">Nuclease</keyword>
<accession>A0AAV5SKA7</accession>
<dbReference type="InterPro" id="IPR034922">
    <property type="entry name" value="REX1-like_exo"/>
</dbReference>
<dbReference type="CDD" id="cd06145">
    <property type="entry name" value="REX1_like"/>
    <property type="match status" value="1"/>
</dbReference>
<sequence>SGMDPGRKSRKFHNKLKKQIAELLLGNQSEEIEEALNNSVSSTESHSNKRGSESDMGQMVSRKLAAVRKEKQIGPEIFLTLNRLGGFMVSHQEIADLVHYSLIGPAVRKPRWCNLRPWKGASQTILLRVNCPSRFIETEGEAFPSVDNFFERRWIKMDEEIHDREEFWKNILNVPVPLQQQIRERMMKLEASHPPRCDLKMDMMLSYADMADIGFPFPDDCELIVATQDKYAPVSASSSLFALDCEMCITDSGMHELTRVSIVREDGSVLLDSLVKPTNRITDYLTKYSGITADLIDPVTITLKDVQNAIRASLPPDAILVGHSLEFDMRALRMAHPYCLDIGSLYNISGNSKKRTGLKTLSSIFLDTHIQDESGHCSIVDAWMTMRLIRMKIEKGLLFGNVMYGWSYDEFIRDEERKVKEEEEPPKKRKKSEEKKINGKERLSTLRLCSCGSPLGVVCIVEDCQCKISPPSKCPLCLSKEERTEEEKERMTIDWCASVKPKEIVSFRPLSFYLAESKKNVMNGIESVKMEVPKSDKMSFRPPSSFPSPSHFFSSTSMEILEYALSLFEYSYNDEVPTVKKEIQSEMDKIDELIQHVLTGSAKFALVVLILSSEKTSICYTKIKK</sequence>
<dbReference type="InterPro" id="IPR012337">
    <property type="entry name" value="RNaseH-like_sf"/>
</dbReference>
<dbReference type="InterPro" id="IPR036397">
    <property type="entry name" value="RNaseH_sf"/>
</dbReference>
<keyword evidence="2" id="KW-0378">Hydrolase</keyword>
<dbReference type="Gene3D" id="3.30.420.10">
    <property type="entry name" value="Ribonuclease H-like superfamily/Ribonuclease H"/>
    <property type="match status" value="1"/>
</dbReference>
<organism evidence="6 7">
    <name type="scientific">Pristionchus entomophagus</name>
    <dbReference type="NCBI Taxonomy" id="358040"/>
    <lineage>
        <taxon>Eukaryota</taxon>
        <taxon>Metazoa</taxon>
        <taxon>Ecdysozoa</taxon>
        <taxon>Nematoda</taxon>
        <taxon>Chromadorea</taxon>
        <taxon>Rhabditida</taxon>
        <taxon>Rhabditina</taxon>
        <taxon>Diplogasteromorpha</taxon>
        <taxon>Diplogasteroidea</taxon>
        <taxon>Neodiplogasteridae</taxon>
        <taxon>Pristionchus</taxon>
    </lineage>
</organism>